<protein>
    <submittedName>
        <fullName evidence="2">Uncharacterized protein</fullName>
    </submittedName>
</protein>
<reference evidence="2" key="2">
    <citation type="submission" date="2020-09" db="EMBL/GenBank/DDBJ databases">
        <authorList>
            <person name="Sun Q."/>
            <person name="Zhou Y."/>
        </authorList>
    </citation>
    <scope>NUCLEOTIDE SEQUENCE</scope>
    <source>
        <strain evidence="2">CGMCC 4.7398</strain>
    </source>
</reference>
<dbReference type="AlphaFoldDB" id="A0A919G264"/>
<feature type="compositionally biased region" description="Gly residues" evidence="1">
    <location>
        <begin position="73"/>
        <end position="92"/>
    </location>
</feature>
<feature type="region of interest" description="Disordered" evidence="1">
    <location>
        <begin position="65"/>
        <end position="92"/>
    </location>
</feature>
<organism evidence="2 3">
    <name type="scientific">Promicromonospora soli</name>
    <dbReference type="NCBI Taxonomy" id="2035533"/>
    <lineage>
        <taxon>Bacteria</taxon>
        <taxon>Bacillati</taxon>
        <taxon>Actinomycetota</taxon>
        <taxon>Actinomycetes</taxon>
        <taxon>Micrococcales</taxon>
        <taxon>Promicromonosporaceae</taxon>
        <taxon>Promicromonospora</taxon>
    </lineage>
</organism>
<name>A0A919G264_9MICO</name>
<sequence>MTLDPFGTGALRRAVTEAWLASPTRFREDANSEEDHARGYYRDRVVVELAQNAADAAARAGVPGRLTLRLEPGGSGDGGSGSGSGSGSGGTAGGGAWRLVAANTGAPLDADGVASLASLRASAKVGPAEGAVVPGQAGADGAVRGPAGVVGRFGVGFAAVRSVSDEILVRSRGGGVRFSLVATRSELGLGGTDLASAAAQPTDLREEAAARGDALPVLRLPFPAPGTAPDEPDTVVELLLRDADAVAAVRAQLAAVDDALLLALPALDEVVIEDDFAGQPGSEPAGAAPRATPRVLRDVGSRWRVHRASGVLGPDESLPSEARRSDWSVLWALPRTGTRPAGSPVLHAPTPTDVRLTFPGLLIASFPVDPGRRGVLPGPTSDRVAAEAGRAYAAFLGELAAERDVLDLVPAGLPAGDVDAAIRASAVDALRDTPLLPPSAPEQLRADAFDDVPSAAPGVAPSDAAFLAGPLGEDPALARALAIGSARALVTVPVRHQALARSLGADSLDLADLVEALPPDPDVMHAALDALAQHAGEPAVLEAVAGAPLPLADGRVTRGARGTVLLEAPHLAGIARALGVRVVHPDVAHPLLERAGAVPTTPRGLLADAAVRSTALAAAEHVLDDADADQLGAVLSARTLAGAAPEGEGAPEEPAPAETVAAVLELVHLAVAESGSGDLPFWLGELPVVADDDVVPLREAALPGTWAARNLDLVLVRDEVVERWGGETLGAAGARADLGVYRVTDVVTSDGDDVDYGADDPAGWLSDWDEYLEHLADELGVGAWIGDVEAVPDLDALRDTAGTGPAEERPLAAALARISADPDLRRALLTPVRSPDAPGREAPSYTAWFLRRRLGAPFALGDTPLLPPAPPETAGLGAELLTALGGRRNLADLPGHEWPAVLARLPEAQAEAPARLPADVARAVWTGLAALARAHDSRAIAPPRLPALGPTGVTVESTDDLAVAASPQWAQLGPVVPAPADVGEALADLLDLPFEGDTDVAPDDPGEQVALDPRVRALAPGAPEAWRRHDALTVEGKRVAWWVSGAVAHAASLEGLARALAELTGADALLLEAALRDPARAEELSAERAWG</sequence>
<comment type="caution">
    <text evidence="2">The sequence shown here is derived from an EMBL/GenBank/DDBJ whole genome shotgun (WGS) entry which is preliminary data.</text>
</comment>
<dbReference type="SUPFAM" id="SSF55874">
    <property type="entry name" value="ATPase domain of HSP90 chaperone/DNA topoisomerase II/histidine kinase"/>
    <property type="match status" value="1"/>
</dbReference>
<accession>A0A919G264</accession>
<dbReference type="InterPro" id="IPR036890">
    <property type="entry name" value="HATPase_C_sf"/>
</dbReference>
<gene>
    <name evidence="2" type="ORF">GCM10017772_35380</name>
</gene>
<dbReference type="RefSeq" id="WP_189670586.1">
    <property type="nucleotide sequence ID" value="NZ_BNAS01000005.1"/>
</dbReference>
<keyword evidence="3" id="KW-1185">Reference proteome</keyword>
<evidence type="ECO:0000313" key="2">
    <source>
        <dbReference type="EMBL" id="GHH76521.1"/>
    </source>
</evidence>
<proteinExistence type="predicted"/>
<dbReference type="EMBL" id="BNAS01000005">
    <property type="protein sequence ID" value="GHH76521.1"/>
    <property type="molecule type" value="Genomic_DNA"/>
</dbReference>
<dbReference type="Proteomes" id="UP000627369">
    <property type="component" value="Unassembled WGS sequence"/>
</dbReference>
<evidence type="ECO:0000256" key="1">
    <source>
        <dbReference type="SAM" id="MobiDB-lite"/>
    </source>
</evidence>
<reference evidence="2" key="1">
    <citation type="journal article" date="2014" name="Int. J. Syst. Evol. Microbiol.">
        <title>Complete genome sequence of Corynebacterium casei LMG S-19264T (=DSM 44701T), isolated from a smear-ripened cheese.</title>
        <authorList>
            <consortium name="US DOE Joint Genome Institute (JGI-PGF)"/>
            <person name="Walter F."/>
            <person name="Albersmeier A."/>
            <person name="Kalinowski J."/>
            <person name="Ruckert C."/>
        </authorList>
    </citation>
    <scope>NUCLEOTIDE SEQUENCE</scope>
    <source>
        <strain evidence="2">CGMCC 4.7398</strain>
    </source>
</reference>
<evidence type="ECO:0000313" key="3">
    <source>
        <dbReference type="Proteomes" id="UP000627369"/>
    </source>
</evidence>